<dbReference type="InterPro" id="IPR016901">
    <property type="entry name" value="APC10/Doc1"/>
</dbReference>
<keyword evidence="3 6" id="KW-0498">Mitosis</keyword>
<protein>
    <recommendedName>
        <fullName evidence="6">Anaphase-promoting complex subunit 10</fullName>
    </recommendedName>
</protein>
<evidence type="ECO:0000313" key="9">
    <source>
        <dbReference type="Proteomes" id="UP001150569"/>
    </source>
</evidence>
<dbReference type="GO" id="GO:0051301">
    <property type="term" value="P:cell division"/>
    <property type="evidence" value="ECO:0007669"/>
    <property type="project" value="UniProtKB-KW"/>
</dbReference>
<keyword evidence="4 6" id="KW-0833">Ubl conjugation pathway</keyword>
<evidence type="ECO:0000256" key="1">
    <source>
        <dbReference type="ARBA" id="ARBA00006762"/>
    </source>
</evidence>
<organism evidence="8 9">
    <name type="scientific">Tieghemiomyces parasiticus</name>
    <dbReference type="NCBI Taxonomy" id="78921"/>
    <lineage>
        <taxon>Eukaryota</taxon>
        <taxon>Fungi</taxon>
        <taxon>Fungi incertae sedis</taxon>
        <taxon>Zoopagomycota</taxon>
        <taxon>Kickxellomycotina</taxon>
        <taxon>Dimargaritomycetes</taxon>
        <taxon>Dimargaritales</taxon>
        <taxon>Dimargaritaceae</taxon>
        <taxon>Tieghemiomyces</taxon>
    </lineage>
</organism>
<proteinExistence type="inferred from homology"/>
<keyword evidence="9" id="KW-1185">Reference proteome</keyword>
<keyword evidence="2 6" id="KW-0132">Cell division</keyword>
<dbReference type="Pfam" id="PF03256">
    <property type="entry name" value="ANAPC10"/>
    <property type="match status" value="1"/>
</dbReference>
<keyword evidence="5 6" id="KW-0131">Cell cycle</keyword>
<dbReference type="GO" id="GO:0070979">
    <property type="term" value="P:protein K11-linked ubiquitination"/>
    <property type="evidence" value="ECO:0007669"/>
    <property type="project" value="TreeGrafter"/>
</dbReference>
<dbReference type="PIRSF" id="PIRSF028841">
    <property type="entry name" value="APC10_sub"/>
    <property type="match status" value="1"/>
</dbReference>
<reference evidence="8" key="1">
    <citation type="submission" date="2022-07" db="EMBL/GenBank/DDBJ databases">
        <title>Phylogenomic reconstructions and comparative analyses of Kickxellomycotina fungi.</title>
        <authorList>
            <person name="Reynolds N.K."/>
            <person name="Stajich J.E."/>
            <person name="Barry K."/>
            <person name="Grigoriev I.V."/>
            <person name="Crous P."/>
            <person name="Smith M.E."/>
        </authorList>
    </citation>
    <scope>NUCLEOTIDE SEQUENCE</scope>
    <source>
        <strain evidence="8">RSA 861</strain>
    </source>
</reference>
<comment type="function">
    <text evidence="6">Component of the anaphase promoting complex/cyclosome (APC/C), a cell cycle-regulated E3 ubiquitin-protein ligase complex that controls progression through mitosis and the G1 phase of the cell cycle.</text>
</comment>
<dbReference type="PANTHER" id="PTHR12936:SF0">
    <property type="entry name" value="ANAPHASE-PROMOTING COMPLEX SUBUNIT 10"/>
    <property type="match status" value="1"/>
</dbReference>
<dbReference type="Proteomes" id="UP001150569">
    <property type="component" value="Unassembled WGS sequence"/>
</dbReference>
<sequence length="165" mass="18625">MAATTLSETGPAAALHFEIPGCSELLRDNDPTTFWQSDGTQPHSITLQFPQLTEVQTVALYLDYQQDESYTPKDLSIYAGHTTADLQKVLAYETEEPTGWVQLDLTEAHQGPLSLFTLRIMICSNHQFGKDCHVRQVKVFAPHRPLALDQLRYTSLEFKMASQIR</sequence>
<dbReference type="CDD" id="cd08366">
    <property type="entry name" value="APC10"/>
    <property type="match status" value="1"/>
</dbReference>
<dbReference type="InterPro" id="IPR008979">
    <property type="entry name" value="Galactose-bd-like_sf"/>
</dbReference>
<dbReference type="OrthoDB" id="24948at2759"/>
<dbReference type="InterPro" id="IPR004939">
    <property type="entry name" value="APC_su10/DOC_dom"/>
</dbReference>
<dbReference type="PANTHER" id="PTHR12936">
    <property type="entry name" value="ANAPHASE-PROMOTING COMPLEX 10"/>
    <property type="match status" value="1"/>
</dbReference>
<comment type="similarity">
    <text evidence="1 6">Belongs to the APC10 family.</text>
</comment>
<dbReference type="SMART" id="SM01337">
    <property type="entry name" value="APC10"/>
    <property type="match status" value="1"/>
</dbReference>
<comment type="caution">
    <text evidence="8">The sequence shown here is derived from an EMBL/GenBank/DDBJ whole genome shotgun (WGS) entry which is preliminary data.</text>
</comment>
<gene>
    <name evidence="8" type="primary">ANAPC10_2</name>
    <name evidence="8" type="ORF">IWQ60_007281</name>
</gene>
<feature type="domain" description="DOC" evidence="7">
    <location>
        <begin position="1"/>
        <end position="165"/>
    </location>
</feature>
<evidence type="ECO:0000256" key="5">
    <source>
        <dbReference type="ARBA" id="ARBA00023306"/>
    </source>
</evidence>
<dbReference type="Gene3D" id="2.60.120.260">
    <property type="entry name" value="Galactose-binding domain-like"/>
    <property type="match status" value="1"/>
</dbReference>
<evidence type="ECO:0000259" key="7">
    <source>
        <dbReference type="PROSITE" id="PS51284"/>
    </source>
</evidence>
<dbReference type="GO" id="GO:0031145">
    <property type="term" value="P:anaphase-promoting complex-dependent catabolic process"/>
    <property type="evidence" value="ECO:0007669"/>
    <property type="project" value="InterPro"/>
</dbReference>
<evidence type="ECO:0000256" key="6">
    <source>
        <dbReference type="PIRNR" id="PIRNR028841"/>
    </source>
</evidence>
<dbReference type="PROSITE" id="PS51284">
    <property type="entry name" value="DOC"/>
    <property type="match status" value="1"/>
</dbReference>
<name>A0A9W7ZYJ3_9FUNG</name>
<dbReference type="SUPFAM" id="SSF49785">
    <property type="entry name" value="Galactose-binding domain-like"/>
    <property type="match status" value="1"/>
</dbReference>
<evidence type="ECO:0000256" key="3">
    <source>
        <dbReference type="ARBA" id="ARBA00022776"/>
    </source>
</evidence>
<dbReference type="GO" id="GO:0005680">
    <property type="term" value="C:anaphase-promoting complex"/>
    <property type="evidence" value="ECO:0007669"/>
    <property type="project" value="InterPro"/>
</dbReference>
<evidence type="ECO:0000313" key="8">
    <source>
        <dbReference type="EMBL" id="KAJ1919285.1"/>
    </source>
</evidence>
<evidence type="ECO:0000256" key="4">
    <source>
        <dbReference type="ARBA" id="ARBA00022786"/>
    </source>
</evidence>
<evidence type="ECO:0000256" key="2">
    <source>
        <dbReference type="ARBA" id="ARBA00022618"/>
    </source>
</evidence>
<dbReference type="EMBL" id="JANBPT010000477">
    <property type="protein sequence ID" value="KAJ1919285.1"/>
    <property type="molecule type" value="Genomic_DNA"/>
</dbReference>
<accession>A0A9W7ZYJ3</accession>
<dbReference type="AlphaFoldDB" id="A0A9W7ZYJ3"/>